<dbReference type="Pfam" id="PF00700">
    <property type="entry name" value="Flagellin_C"/>
    <property type="match status" value="1"/>
</dbReference>
<dbReference type="RefSeq" id="WP_008027468.1">
    <property type="nucleotide sequence ID" value="NZ_ACYY01000002.1"/>
</dbReference>
<dbReference type="InterPro" id="IPR001492">
    <property type="entry name" value="Flagellin"/>
</dbReference>
<gene>
    <name evidence="5" type="ORF">Rsw2DRAFT_0373</name>
</gene>
<keyword evidence="6" id="KW-1185">Reference proteome</keyword>
<evidence type="ECO:0000256" key="3">
    <source>
        <dbReference type="ARBA" id="ARBA00023143"/>
    </source>
</evidence>
<name>C8RX45_9RHOB</name>
<dbReference type="SUPFAM" id="SSF64518">
    <property type="entry name" value="Phase 1 flagellin"/>
    <property type="match status" value="1"/>
</dbReference>
<dbReference type="AlphaFoldDB" id="C8RX45"/>
<comment type="caution">
    <text evidence="5">The sequence shown here is derived from an EMBL/GenBank/DDBJ whole genome shotgun (WGS) entry which is preliminary data.</text>
</comment>
<comment type="similarity">
    <text evidence="2">Belongs to the bacterial flagellin family.</text>
</comment>
<sequence>MTLVSLGDMAQSFMLRRQNAALKAQLQTLSTEVTTGIASDTGRQTRGDLAPLSAIDASLSRLDAYGAATSESGLFTEAMQTALSTIEEMAAEFGPALLQTAESSLDVSISNIGNTARQKFETTIATLNARVGDRSLFAGQATNGPALANSETILAALDTAILGAVSATDVATAISTWFDDPAGYASVAYQGDASLSPLAIAAGESAEIKVTAMDPAVRETLKGFAMAAMLDRGALAGSPESRADLARLAGEKLVGTATDRAYLAADLGVVEGQIESAKARNGAETTALQIARLGIVSVDPYDTATKLESTQTQLETLYTITARLSRLSLMDFLR</sequence>
<feature type="domain" description="Flagellin C-terminal" evidence="4">
    <location>
        <begin position="261"/>
        <end position="333"/>
    </location>
</feature>
<evidence type="ECO:0000313" key="5">
    <source>
        <dbReference type="EMBL" id="EEW26570.1"/>
    </source>
</evidence>
<dbReference type="Proteomes" id="UP000010121">
    <property type="component" value="Unassembled WGS sequence"/>
</dbReference>
<dbReference type="OrthoDB" id="7312911at2"/>
<evidence type="ECO:0000256" key="2">
    <source>
        <dbReference type="ARBA" id="ARBA00005709"/>
    </source>
</evidence>
<proteinExistence type="inferred from homology"/>
<evidence type="ECO:0000259" key="4">
    <source>
        <dbReference type="Pfam" id="PF00700"/>
    </source>
</evidence>
<comment type="subcellular location">
    <subcellularLocation>
        <location evidence="1">Bacterial flagellum</location>
    </subcellularLocation>
</comment>
<organism evidence="5 6">
    <name type="scientific">Rhodobacter ferrooxidans</name>
    <dbReference type="NCBI Taxonomy" id="371731"/>
    <lineage>
        <taxon>Bacteria</taxon>
        <taxon>Pseudomonadati</taxon>
        <taxon>Pseudomonadota</taxon>
        <taxon>Alphaproteobacteria</taxon>
        <taxon>Rhodobacterales</taxon>
        <taxon>Rhodobacter group</taxon>
        <taxon>Rhodobacter</taxon>
    </lineage>
</organism>
<dbReference type="EMBL" id="ACYY01000002">
    <property type="protein sequence ID" value="EEW26570.1"/>
    <property type="molecule type" value="Genomic_DNA"/>
</dbReference>
<dbReference type="GO" id="GO:0005198">
    <property type="term" value="F:structural molecule activity"/>
    <property type="evidence" value="ECO:0007669"/>
    <property type="project" value="InterPro"/>
</dbReference>
<keyword evidence="5" id="KW-0969">Cilium</keyword>
<dbReference type="eggNOG" id="COG1344">
    <property type="taxonomic scope" value="Bacteria"/>
</dbReference>
<reference evidence="5 6" key="1">
    <citation type="submission" date="2009-08" db="EMBL/GenBank/DDBJ databases">
        <title>The draft genome of Rhodobacter sp. SW2.</title>
        <authorList>
            <consortium name="US DOE Joint Genome Institute (JGI-PGF)"/>
            <person name="Lucas S."/>
            <person name="Copeland A."/>
            <person name="Lapidus A."/>
            <person name="Glavina del Rio T."/>
            <person name="Tice H."/>
            <person name="Bruce D."/>
            <person name="Goodwin L."/>
            <person name="Pitluck S."/>
            <person name="Larimer F."/>
            <person name="Land M.L."/>
            <person name="Hauser L."/>
            <person name="Emerson D."/>
        </authorList>
    </citation>
    <scope>NUCLEOTIDE SEQUENCE [LARGE SCALE GENOMIC DNA]</scope>
    <source>
        <strain evidence="5 6">SW2</strain>
    </source>
</reference>
<evidence type="ECO:0000256" key="1">
    <source>
        <dbReference type="ARBA" id="ARBA00004365"/>
    </source>
</evidence>
<dbReference type="PANTHER" id="PTHR42792:SF1">
    <property type="entry name" value="FLAGELLAR HOOK-ASSOCIATED PROTEIN 3"/>
    <property type="match status" value="1"/>
</dbReference>
<keyword evidence="5" id="KW-0282">Flagellum</keyword>
<protein>
    <submittedName>
        <fullName evidence="5">Flagellar hook-associated protein FlgL family protein</fullName>
    </submittedName>
</protein>
<dbReference type="PANTHER" id="PTHR42792">
    <property type="entry name" value="FLAGELLIN"/>
    <property type="match status" value="1"/>
</dbReference>
<keyword evidence="5" id="KW-0966">Cell projection</keyword>
<accession>C8RX45</accession>
<evidence type="ECO:0000313" key="6">
    <source>
        <dbReference type="Proteomes" id="UP000010121"/>
    </source>
</evidence>
<dbReference type="GO" id="GO:0009288">
    <property type="term" value="C:bacterial-type flagellum"/>
    <property type="evidence" value="ECO:0007669"/>
    <property type="project" value="UniProtKB-SubCell"/>
</dbReference>
<dbReference type="STRING" id="371731.Rsw2DRAFT_0373"/>
<keyword evidence="3" id="KW-0975">Bacterial flagellum</keyword>
<dbReference type="InterPro" id="IPR046358">
    <property type="entry name" value="Flagellin_C"/>
</dbReference>